<dbReference type="InterPro" id="IPR016032">
    <property type="entry name" value="Sig_transdc_resp-reg_C-effctor"/>
</dbReference>
<evidence type="ECO:0000256" key="1">
    <source>
        <dbReference type="ARBA" id="ARBA00005820"/>
    </source>
</evidence>
<evidence type="ECO:0000259" key="6">
    <source>
        <dbReference type="SMART" id="SM01043"/>
    </source>
</evidence>
<keyword evidence="4" id="KW-0804">Transcription</keyword>
<dbReference type="Gene3D" id="1.10.10.10">
    <property type="entry name" value="Winged helix-like DNA-binding domain superfamily/Winged helix DNA-binding domain"/>
    <property type="match status" value="1"/>
</dbReference>
<dbReference type="Gene3D" id="1.25.40.10">
    <property type="entry name" value="Tetratricopeptide repeat domain"/>
    <property type="match status" value="1"/>
</dbReference>
<evidence type="ECO:0000256" key="3">
    <source>
        <dbReference type="ARBA" id="ARBA00023125"/>
    </source>
</evidence>
<evidence type="ECO:0000313" key="7">
    <source>
        <dbReference type="EMBL" id="MBP2329873.1"/>
    </source>
</evidence>
<evidence type="ECO:0000256" key="2">
    <source>
        <dbReference type="ARBA" id="ARBA00023015"/>
    </source>
</evidence>
<dbReference type="InterPro" id="IPR005158">
    <property type="entry name" value="BTAD"/>
</dbReference>
<organism evidence="7 8">
    <name type="scientific">Kibdelosporangium banguiense</name>
    <dbReference type="NCBI Taxonomy" id="1365924"/>
    <lineage>
        <taxon>Bacteria</taxon>
        <taxon>Bacillati</taxon>
        <taxon>Actinomycetota</taxon>
        <taxon>Actinomycetes</taxon>
        <taxon>Pseudonocardiales</taxon>
        <taxon>Pseudonocardiaceae</taxon>
        <taxon>Kibdelosporangium</taxon>
    </lineage>
</organism>
<evidence type="ECO:0000256" key="4">
    <source>
        <dbReference type="ARBA" id="ARBA00023163"/>
    </source>
</evidence>
<dbReference type="RefSeq" id="WP_209646569.1">
    <property type="nucleotide sequence ID" value="NZ_JAGINW010000001.1"/>
</dbReference>
<dbReference type="Pfam" id="PF03704">
    <property type="entry name" value="BTAD"/>
    <property type="match status" value="1"/>
</dbReference>
<name>A0ABS4U0W7_9PSEU</name>
<feature type="domain" description="Bacterial transcriptional activator" evidence="6">
    <location>
        <begin position="115"/>
        <end position="261"/>
    </location>
</feature>
<keyword evidence="8" id="KW-1185">Reference proteome</keyword>
<dbReference type="InterPro" id="IPR001867">
    <property type="entry name" value="OmpR/PhoB-type_DNA-bd"/>
</dbReference>
<accession>A0ABS4U0W7</accession>
<dbReference type="Proteomes" id="UP001519332">
    <property type="component" value="Unassembled WGS sequence"/>
</dbReference>
<feature type="domain" description="OmpR/PhoB-type" evidence="5">
    <location>
        <begin position="40"/>
        <end position="109"/>
    </location>
</feature>
<dbReference type="SMART" id="SM00862">
    <property type="entry name" value="Trans_reg_C"/>
    <property type="match status" value="1"/>
</dbReference>
<evidence type="ECO:0000259" key="5">
    <source>
        <dbReference type="SMART" id="SM00862"/>
    </source>
</evidence>
<comment type="similarity">
    <text evidence="1">Belongs to the AfsR/DnrI/RedD regulatory family.</text>
</comment>
<keyword evidence="3 7" id="KW-0238">DNA-binding</keyword>
<protein>
    <submittedName>
        <fullName evidence="7">DNA-binding SARP family transcriptional activator</fullName>
    </submittedName>
</protein>
<dbReference type="InterPro" id="IPR036388">
    <property type="entry name" value="WH-like_DNA-bd_sf"/>
</dbReference>
<proteinExistence type="inferred from homology"/>
<dbReference type="SMART" id="SM01043">
    <property type="entry name" value="BTAD"/>
    <property type="match status" value="1"/>
</dbReference>
<dbReference type="SUPFAM" id="SSF46894">
    <property type="entry name" value="C-terminal effector domain of the bipartite response regulators"/>
    <property type="match status" value="1"/>
</dbReference>
<keyword evidence="2" id="KW-0805">Transcription regulation</keyword>
<dbReference type="InterPro" id="IPR011990">
    <property type="entry name" value="TPR-like_helical_dom_sf"/>
</dbReference>
<comment type="caution">
    <text evidence="7">The sequence shown here is derived from an EMBL/GenBank/DDBJ whole genome shotgun (WGS) entry which is preliminary data.</text>
</comment>
<dbReference type="PANTHER" id="PTHR35807">
    <property type="entry name" value="TRANSCRIPTIONAL REGULATOR REDD-RELATED"/>
    <property type="match status" value="1"/>
</dbReference>
<sequence length="273" mass="28829">MTRTARRVATGRLTDQPPAAISVRLAGGLAVSVNGSALKDAEISSRKGRSLLACLAVRRGYQSVDRLAAAVWGERPPRDPAANIATLISRLRGSLGASAILGGRGGYRLDDEVRIDLDQAAGLVGEAERRISAGQPAAALMAAWRATHLLDRGLVLPEFPDADWAEPARTQRTHLVRQAWHAAAEAALHMDDVSSAQSAAEAAMAADAFDEAACRLLMRAYQAAGQTSKALQVYHRLRMTLAHELGVDPAPATRGLHVAILRETTAVATPTAG</sequence>
<gene>
    <name evidence="7" type="ORF">JOF56_010258</name>
</gene>
<evidence type="ECO:0000313" key="8">
    <source>
        <dbReference type="Proteomes" id="UP001519332"/>
    </source>
</evidence>
<dbReference type="InterPro" id="IPR051677">
    <property type="entry name" value="AfsR-DnrI-RedD_regulator"/>
</dbReference>
<dbReference type="PANTHER" id="PTHR35807:SF1">
    <property type="entry name" value="TRANSCRIPTIONAL REGULATOR REDD"/>
    <property type="match status" value="1"/>
</dbReference>
<dbReference type="SUPFAM" id="SSF48452">
    <property type="entry name" value="TPR-like"/>
    <property type="match status" value="1"/>
</dbReference>
<dbReference type="EMBL" id="JAGINW010000001">
    <property type="protein sequence ID" value="MBP2329873.1"/>
    <property type="molecule type" value="Genomic_DNA"/>
</dbReference>
<dbReference type="GO" id="GO:0003677">
    <property type="term" value="F:DNA binding"/>
    <property type="evidence" value="ECO:0007669"/>
    <property type="project" value="UniProtKB-KW"/>
</dbReference>
<reference evidence="7 8" key="1">
    <citation type="submission" date="2021-03" db="EMBL/GenBank/DDBJ databases">
        <title>Sequencing the genomes of 1000 actinobacteria strains.</title>
        <authorList>
            <person name="Klenk H.-P."/>
        </authorList>
    </citation>
    <scope>NUCLEOTIDE SEQUENCE [LARGE SCALE GENOMIC DNA]</scope>
    <source>
        <strain evidence="7 8">DSM 46670</strain>
    </source>
</reference>